<sequence>MALTEEEKKIARAYNIGYTLSNYEPRLLNKIIKDNPKNDFVRAMQVGRDHQEFHANIPRKDYTREFKNGFYNGRTLAEHDPSMINRLVMTKYLNKDYKKGLEAAQTEYAIKSIQEKMKEGSKSTDKDFSTPKWLERKSESKEVAPAQKDKSKGKDIDR</sequence>
<keyword evidence="3" id="KW-1185">Reference proteome</keyword>
<organism evidence="2 3">
    <name type="scientific">Hufsiella ginkgonis</name>
    <dbReference type="NCBI Taxonomy" id="2695274"/>
    <lineage>
        <taxon>Bacteria</taxon>
        <taxon>Pseudomonadati</taxon>
        <taxon>Bacteroidota</taxon>
        <taxon>Sphingobacteriia</taxon>
        <taxon>Sphingobacteriales</taxon>
        <taxon>Sphingobacteriaceae</taxon>
        <taxon>Hufsiella</taxon>
    </lineage>
</organism>
<evidence type="ECO:0000256" key="1">
    <source>
        <dbReference type="SAM" id="MobiDB-lite"/>
    </source>
</evidence>
<dbReference type="AlphaFoldDB" id="A0A7K1Y0Y9"/>
<reference evidence="2 3" key="1">
    <citation type="submission" date="2019-11" db="EMBL/GenBank/DDBJ databases">
        <title>Pedobacter sp. HMF7056 Genome sequencing and assembly.</title>
        <authorList>
            <person name="Kang H."/>
            <person name="Kim H."/>
            <person name="Joh K."/>
        </authorList>
    </citation>
    <scope>NUCLEOTIDE SEQUENCE [LARGE SCALE GENOMIC DNA]</scope>
    <source>
        <strain evidence="2 3">HMF7056</strain>
    </source>
</reference>
<dbReference type="Proteomes" id="UP000451233">
    <property type="component" value="Unassembled WGS sequence"/>
</dbReference>
<evidence type="ECO:0000313" key="2">
    <source>
        <dbReference type="EMBL" id="MXV16905.1"/>
    </source>
</evidence>
<evidence type="ECO:0000313" key="3">
    <source>
        <dbReference type="Proteomes" id="UP000451233"/>
    </source>
</evidence>
<protein>
    <submittedName>
        <fullName evidence="2">Uncharacterized protein</fullName>
    </submittedName>
</protein>
<name>A0A7K1Y0Y9_9SPHI</name>
<dbReference type="RefSeq" id="WP_160907920.1">
    <property type="nucleotide sequence ID" value="NZ_WVHS01000004.1"/>
</dbReference>
<comment type="caution">
    <text evidence="2">The sequence shown here is derived from an EMBL/GenBank/DDBJ whole genome shotgun (WGS) entry which is preliminary data.</text>
</comment>
<accession>A0A7K1Y0Y9</accession>
<feature type="region of interest" description="Disordered" evidence="1">
    <location>
        <begin position="115"/>
        <end position="158"/>
    </location>
</feature>
<dbReference type="EMBL" id="WVHS01000004">
    <property type="protein sequence ID" value="MXV16905.1"/>
    <property type="molecule type" value="Genomic_DNA"/>
</dbReference>
<proteinExistence type="predicted"/>
<gene>
    <name evidence="2" type="ORF">GS398_16510</name>
</gene>